<protein>
    <recommendedName>
        <fullName evidence="1">Retrovirus-related Pol polyprotein from transposon TNT 1-94-like beta-barrel domain-containing protein</fullName>
    </recommendedName>
</protein>
<keyword evidence="3" id="KW-1185">Reference proteome</keyword>
<sequence length="237" mass="26573">MYVCQDRKHNPKTTTHKPKKCWAEHPELCPNQNKNKRKSANPEMHQTGLEALFTSRETTIGTQLSFVIDCGATNHMFHDINLFKDLTLNSDEEIATSDPSSNLLCKGQGTVEISVDNKLFKLENCLYVLRLTRNLVSLLDICSKPITITRNGSSLFLSKQNQLFLGGGIINKLMIVTFDQPSAILTNMSEKTPWHAQLGHPGDQVLKTLGLKIHNMDPCEICAWGKMTSLPFKGNFT</sequence>
<accession>A0A9Q3FRE3</accession>
<dbReference type="EMBL" id="AVOT02047216">
    <property type="protein sequence ID" value="MBW0542480.1"/>
    <property type="molecule type" value="Genomic_DNA"/>
</dbReference>
<evidence type="ECO:0000313" key="2">
    <source>
        <dbReference type="EMBL" id="MBW0542480.1"/>
    </source>
</evidence>
<organism evidence="2 3">
    <name type="scientific">Austropuccinia psidii MF-1</name>
    <dbReference type="NCBI Taxonomy" id="1389203"/>
    <lineage>
        <taxon>Eukaryota</taxon>
        <taxon>Fungi</taxon>
        <taxon>Dikarya</taxon>
        <taxon>Basidiomycota</taxon>
        <taxon>Pucciniomycotina</taxon>
        <taxon>Pucciniomycetes</taxon>
        <taxon>Pucciniales</taxon>
        <taxon>Sphaerophragmiaceae</taxon>
        <taxon>Austropuccinia</taxon>
    </lineage>
</organism>
<dbReference type="InterPro" id="IPR054722">
    <property type="entry name" value="PolX-like_BBD"/>
</dbReference>
<evidence type="ECO:0000313" key="3">
    <source>
        <dbReference type="Proteomes" id="UP000765509"/>
    </source>
</evidence>
<dbReference type="Proteomes" id="UP000765509">
    <property type="component" value="Unassembled WGS sequence"/>
</dbReference>
<dbReference type="AlphaFoldDB" id="A0A9Q3FRE3"/>
<comment type="caution">
    <text evidence="2">The sequence shown here is derived from an EMBL/GenBank/DDBJ whole genome shotgun (WGS) entry which is preliminary data.</text>
</comment>
<dbReference type="OrthoDB" id="2135676at2759"/>
<reference evidence="2" key="1">
    <citation type="submission" date="2021-03" db="EMBL/GenBank/DDBJ databases">
        <title>Draft genome sequence of rust myrtle Austropuccinia psidii MF-1, a brazilian biotype.</title>
        <authorList>
            <person name="Quecine M.C."/>
            <person name="Pachon D.M.R."/>
            <person name="Bonatelli M.L."/>
            <person name="Correr F.H."/>
            <person name="Franceschini L.M."/>
            <person name="Leite T.F."/>
            <person name="Margarido G.R.A."/>
            <person name="Almeida C.A."/>
            <person name="Ferrarezi J.A."/>
            <person name="Labate C.A."/>
        </authorList>
    </citation>
    <scope>NUCLEOTIDE SEQUENCE</scope>
    <source>
        <strain evidence="2">MF-1</strain>
    </source>
</reference>
<proteinExistence type="predicted"/>
<gene>
    <name evidence="2" type="ORF">O181_082195</name>
</gene>
<evidence type="ECO:0000259" key="1">
    <source>
        <dbReference type="Pfam" id="PF22936"/>
    </source>
</evidence>
<dbReference type="Pfam" id="PF22936">
    <property type="entry name" value="Pol_BBD"/>
    <property type="match status" value="1"/>
</dbReference>
<name>A0A9Q3FRE3_9BASI</name>
<feature type="domain" description="Retrovirus-related Pol polyprotein from transposon TNT 1-94-like beta-barrel" evidence="1">
    <location>
        <begin position="66"/>
        <end position="143"/>
    </location>
</feature>